<evidence type="ECO:0000313" key="2">
    <source>
        <dbReference type="Proteomes" id="UP000292052"/>
    </source>
</evidence>
<comment type="caution">
    <text evidence="1">The sequence shown here is derived from an EMBL/GenBank/DDBJ whole genome shotgun (WGS) entry which is preliminary data.</text>
</comment>
<name>A0A482VBC3_ASBVE</name>
<accession>A0A482VBC3</accession>
<dbReference type="AlphaFoldDB" id="A0A482VBC3"/>
<proteinExistence type="predicted"/>
<dbReference type="OrthoDB" id="6777181at2759"/>
<dbReference type="EMBL" id="QDEB01117861">
    <property type="protein sequence ID" value="RZB40557.1"/>
    <property type="molecule type" value="Genomic_DNA"/>
</dbReference>
<keyword evidence="2" id="KW-1185">Reference proteome</keyword>
<protein>
    <submittedName>
        <fullName evidence="1">Uncharacterized protein</fullName>
    </submittedName>
</protein>
<organism evidence="1 2">
    <name type="scientific">Asbolus verrucosus</name>
    <name type="common">Desert ironclad beetle</name>
    <dbReference type="NCBI Taxonomy" id="1661398"/>
    <lineage>
        <taxon>Eukaryota</taxon>
        <taxon>Metazoa</taxon>
        <taxon>Ecdysozoa</taxon>
        <taxon>Arthropoda</taxon>
        <taxon>Hexapoda</taxon>
        <taxon>Insecta</taxon>
        <taxon>Pterygota</taxon>
        <taxon>Neoptera</taxon>
        <taxon>Endopterygota</taxon>
        <taxon>Coleoptera</taxon>
        <taxon>Polyphaga</taxon>
        <taxon>Cucujiformia</taxon>
        <taxon>Tenebrionidae</taxon>
        <taxon>Pimeliinae</taxon>
        <taxon>Asbolus</taxon>
    </lineage>
</organism>
<gene>
    <name evidence="1" type="ORF">BDFB_002399</name>
</gene>
<reference evidence="1 2" key="1">
    <citation type="submission" date="2017-03" db="EMBL/GenBank/DDBJ databases">
        <title>Genome of the blue death feigning beetle - Asbolus verrucosus.</title>
        <authorList>
            <person name="Rider S.D."/>
        </authorList>
    </citation>
    <scope>NUCLEOTIDE SEQUENCE [LARGE SCALE GENOMIC DNA]</scope>
    <source>
        <strain evidence="1">Butters</strain>
        <tissue evidence="1">Head and leg muscle</tissue>
    </source>
</reference>
<sequence>MARLVSYKVKDESTYSTFDKTDRNGEETVEEINGNESFNGGIMSFCCDCFKRCKFGSKETVSDDIEFAMVKYAQVLRLKRTSVFVEQYAIRVEKSSFILI</sequence>
<dbReference type="Proteomes" id="UP000292052">
    <property type="component" value="Unassembled WGS sequence"/>
</dbReference>
<evidence type="ECO:0000313" key="1">
    <source>
        <dbReference type="EMBL" id="RZB40557.1"/>
    </source>
</evidence>